<dbReference type="HOGENOM" id="CLU_023879_0_0_1"/>
<feature type="compositionally biased region" description="Low complexity" evidence="5">
    <location>
        <begin position="521"/>
        <end position="531"/>
    </location>
</feature>
<dbReference type="GO" id="GO:0043625">
    <property type="term" value="C:delta DNA polymerase complex"/>
    <property type="evidence" value="ECO:0007669"/>
    <property type="project" value="InterPro"/>
</dbReference>
<evidence type="ECO:0000256" key="5">
    <source>
        <dbReference type="SAM" id="MobiDB-lite"/>
    </source>
</evidence>
<dbReference type="PANTHER" id="PTHR17598:SF13">
    <property type="entry name" value="DNA POLYMERASE DELTA SUBUNIT 3"/>
    <property type="match status" value="1"/>
</dbReference>
<sequence length="553" mass="60861">MSRNIADYLSKQILIERNIVTYRSLSRQFGIHVNTAKTELANYHHNGSFSTPDQRSVATFLLSGTPRSDARFPERTDEDYDMDNMQDGEQEEQEDDGEEVPHTQITIVNERDLEEAKSSYDTLDCIHVYSLSPAPLHDAGLLCGTTDFIRSTDKEKGQEFSARIGRVMSVSKKKLQPPPPVAGPSKLKPHLAPESTDLDAKNKPVAVDKPKEKPKPTGKLEFFSKPKAAVKVSKKEVREVKKEESEVDSKKKLFFSKEPSKAPPKAPSKPPSPAAGVTIAKDDKEPPRGVKRKSSVGLETRGAPPLNPVIAKVENASRSKRRVVLSDDESDTIPTKTSALKSRPSFKTVESTDNSEAEREARALMDVDDDEVEKVSRVPSTSNSSINEPDDDDGDQESEALEGGDVAMEDIPKNPATKKRKTKAIIPVGRNGLKKRKVTKTKRTVDANGYIRKEDYSDWESVDTDAEPELPAKPKTKPRVKPSVKKERNDEEVPLPQPVKGKDPSAKEASSKEAEPKKAPVKPTATKARAAGASNSKTQKGKGILNFFGPKKT</sequence>
<feature type="compositionally biased region" description="Basic residues" evidence="5">
    <location>
        <begin position="432"/>
        <end position="442"/>
    </location>
</feature>
<dbReference type="Pfam" id="PF09507">
    <property type="entry name" value="CDC27"/>
    <property type="match status" value="1"/>
</dbReference>
<feature type="compositionally biased region" description="Basic residues" evidence="5">
    <location>
        <begin position="474"/>
        <end position="483"/>
    </location>
</feature>
<feature type="compositionally biased region" description="Acidic residues" evidence="5">
    <location>
        <begin position="388"/>
        <end position="402"/>
    </location>
</feature>
<dbReference type="STRING" id="686832.A0A0C3CKM6"/>
<dbReference type="Proteomes" id="UP000053424">
    <property type="component" value="Unassembled WGS sequence"/>
</dbReference>
<reference evidence="6 7" key="1">
    <citation type="submission" date="2014-04" db="EMBL/GenBank/DDBJ databases">
        <authorList>
            <consortium name="DOE Joint Genome Institute"/>
            <person name="Kuo A."/>
            <person name="Gay G."/>
            <person name="Dore J."/>
            <person name="Kohler A."/>
            <person name="Nagy L.G."/>
            <person name="Floudas D."/>
            <person name="Copeland A."/>
            <person name="Barry K.W."/>
            <person name="Cichocki N."/>
            <person name="Veneault-Fourrey C."/>
            <person name="LaButti K."/>
            <person name="Lindquist E.A."/>
            <person name="Lipzen A."/>
            <person name="Lundell T."/>
            <person name="Morin E."/>
            <person name="Murat C."/>
            <person name="Sun H."/>
            <person name="Tunlid A."/>
            <person name="Henrissat B."/>
            <person name="Grigoriev I.V."/>
            <person name="Hibbett D.S."/>
            <person name="Martin F."/>
            <person name="Nordberg H.P."/>
            <person name="Cantor M.N."/>
            <person name="Hua S.X."/>
        </authorList>
    </citation>
    <scope>NUCLEOTIDE SEQUENCE [LARGE SCALE GENOMIC DNA]</scope>
    <source>
        <strain evidence="7">h7</strain>
    </source>
</reference>
<keyword evidence="4" id="KW-0539">Nucleus</keyword>
<feature type="compositionally biased region" description="Acidic residues" evidence="5">
    <location>
        <begin position="457"/>
        <end position="468"/>
    </location>
</feature>
<feature type="compositionally biased region" description="Acidic residues" evidence="5">
    <location>
        <begin position="76"/>
        <end position="98"/>
    </location>
</feature>
<feature type="compositionally biased region" description="Basic and acidic residues" evidence="5">
    <location>
        <begin position="500"/>
        <end position="518"/>
    </location>
</feature>
<feature type="compositionally biased region" description="Pro residues" evidence="5">
    <location>
        <begin position="261"/>
        <end position="273"/>
    </location>
</feature>
<dbReference type="PANTHER" id="PTHR17598">
    <property type="entry name" value="DNA POLYMERASE DELTA SUBUNIT 3"/>
    <property type="match status" value="1"/>
</dbReference>
<keyword evidence="7" id="KW-1185">Reference proteome</keyword>
<evidence type="ECO:0000256" key="2">
    <source>
        <dbReference type="ARBA" id="ARBA00017589"/>
    </source>
</evidence>
<evidence type="ECO:0000313" key="7">
    <source>
        <dbReference type="Proteomes" id="UP000053424"/>
    </source>
</evidence>
<feature type="region of interest" description="Disordered" evidence="5">
    <location>
        <begin position="62"/>
        <end position="102"/>
    </location>
</feature>
<dbReference type="InterPro" id="IPR041913">
    <property type="entry name" value="POLD3_sf"/>
</dbReference>
<name>A0A0C3CKM6_HEBCY</name>
<dbReference type="Gene3D" id="3.90.1030.20">
    <property type="entry name" value="DNA polymerase delta, p66 (Cdc27) subunit, wHTH domain"/>
    <property type="match status" value="1"/>
</dbReference>
<accession>A0A0C3CKM6</accession>
<dbReference type="GO" id="GO:0006271">
    <property type="term" value="P:DNA strand elongation involved in DNA replication"/>
    <property type="evidence" value="ECO:0007669"/>
    <property type="project" value="TreeGrafter"/>
</dbReference>
<evidence type="ECO:0000256" key="3">
    <source>
        <dbReference type="ARBA" id="ARBA00022705"/>
    </source>
</evidence>
<dbReference type="OrthoDB" id="514823at2759"/>
<feature type="compositionally biased region" description="Basic and acidic residues" evidence="5">
    <location>
        <begin position="233"/>
        <end position="251"/>
    </location>
</feature>
<feature type="region of interest" description="Disordered" evidence="5">
    <location>
        <begin position="168"/>
        <end position="553"/>
    </location>
</feature>
<organism evidence="6 7">
    <name type="scientific">Hebeloma cylindrosporum</name>
    <dbReference type="NCBI Taxonomy" id="76867"/>
    <lineage>
        <taxon>Eukaryota</taxon>
        <taxon>Fungi</taxon>
        <taxon>Dikarya</taxon>
        <taxon>Basidiomycota</taxon>
        <taxon>Agaricomycotina</taxon>
        <taxon>Agaricomycetes</taxon>
        <taxon>Agaricomycetidae</taxon>
        <taxon>Agaricales</taxon>
        <taxon>Agaricineae</taxon>
        <taxon>Hymenogastraceae</taxon>
        <taxon>Hebeloma</taxon>
    </lineage>
</organism>
<evidence type="ECO:0000313" key="6">
    <source>
        <dbReference type="EMBL" id="KIM44644.1"/>
    </source>
</evidence>
<comment type="subcellular location">
    <subcellularLocation>
        <location evidence="1">Nucleus</location>
    </subcellularLocation>
</comment>
<proteinExistence type="predicted"/>
<dbReference type="EMBL" id="KN831773">
    <property type="protein sequence ID" value="KIM44644.1"/>
    <property type="molecule type" value="Genomic_DNA"/>
</dbReference>
<dbReference type="GO" id="GO:1904161">
    <property type="term" value="P:DNA synthesis involved in UV-damage excision repair"/>
    <property type="evidence" value="ECO:0007669"/>
    <property type="project" value="TreeGrafter"/>
</dbReference>
<feature type="compositionally biased region" description="Basic and acidic residues" evidence="5">
    <location>
        <begin position="198"/>
        <end position="215"/>
    </location>
</feature>
<evidence type="ECO:0000256" key="1">
    <source>
        <dbReference type="ARBA" id="ARBA00004123"/>
    </source>
</evidence>
<dbReference type="InterPro" id="IPR019038">
    <property type="entry name" value="POLD3"/>
</dbReference>
<evidence type="ECO:0000256" key="4">
    <source>
        <dbReference type="ARBA" id="ARBA00023242"/>
    </source>
</evidence>
<dbReference type="GO" id="GO:0003887">
    <property type="term" value="F:DNA-directed DNA polymerase activity"/>
    <property type="evidence" value="ECO:0007669"/>
    <property type="project" value="TreeGrafter"/>
</dbReference>
<dbReference type="GO" id="GO:0006297">
    <property type="term" value="P:nucleotide-excision repair, DNA gap filling"/>
    <property type="evidence" value="ECO:0007669"/>
    <property type="project" value="TreeGrafter"/>
</dbReference>
<feature type="compositionally biased region" description="Basic and acidic residues" evidence="5">
    <location>
        <begin position="356"/>
        <end position="365"/>
    </location>
</feature>
<feature type="compositionally biased region" description="Polar residues" evidence="5">
    <location>
        <begin position="378"/>
        <end position="387"/>
    </location>
</feature>
<protein>
    <recommendedName>
        <fullName evidence="2">DNA polymerase delta subunit 3</fullName>
    </recommendedName>
</protein>
<reference evidence="7" key="2">
    <citation type="submission" date="2015-01" db="EMBL/GenBank/DDBJ databases">
        <title>Evolutionary Origins and Diversification of the Mycorrhizal Mutualists.</title>
        <authorList>
            <consortium name="DOE Joint Genome Institute"/>
            <consortium name="Mycorrhizal Genomics Consortium"/>
            <person name="Kohler A."/>
            <person name="Kuo A."/>
            <person name="Nagy L.G."/>
            <person name="Floudas D."/>
            <person name="Copeland A."/>
            <person name="Barry K.W."/>
            <person name="Cichocki N."/>
            <person name="Veneault-Fourrey C."/>
            <person name="LaButti K."/>
            <person name="Lindquist E.A."/>
            <person name="Lipzen A."/>
            <person name="Lundell T."/>
            <person name="Morin E."/>
            <person name="Murat C."/>
            <person name="Riley R."/>
            <person name="Ohm R."/>
            <person name="Sun H."/>
            <person name="Tunlid A."/>
            <person name="Henrissat B."/>
            <person name="Grigoriev I.V."/>
            <person name="Hibbett D.S."/>
            <person name="Martin F."/>
        </authorList>
    </citation>
    <scope>NUCLEOTIDE SEQUENCE [LARGE SCALE GENOMIC DNA]</scope>
    <source>
        <strain evidence="7">h7</strain>
    </source>
</reference>
<dbReference type="AlphaFoldDB" id="A0A0C3CKM6"/>
<gene>
    <name evidence="6" type="ORF">M413DRAFT_25098</name>
</gene>
<keyword evidence="3" id="KW-0235">DNA replication</keyword>